<accession>A0A951P7F4</accession>
<reference evidence="2" key="1">
    <citation type="submission" date="2021-05" db="EMBL/GenBank/DDBJ databases">
        <authorList>
            <person name="Pietrasiak N."/>
            <person name="Ward R."/>
            <person name="Stajich J.E."/>
            <person name="Kurbessoian T."/>
        </authorList>
    </citation>
    <scope>NUCLEOTIDE SEQUENCE</scope>
    <source>
        <strain evidence="2">GSE-TBD4-15B</strain>
    </source>
</reference>
<feature type="transmembrane region" description="Helical" evidence="1">
    <location>
        <begin position="99"/>
        <end position="118"/>
    </location>
</feature>
<evidence type="ECO:0000313" key="2">
    <source>
        <dbReference type="EMBL" id="MBW4463998.1"/>
    </source>
</evidence>
<feature type="transmembrane region" description="Helical" evidence="1">
    <location>
        <begin position="124"/>
        <end position="143"/>
    </location>
</feature>
<feature type="transmembrane region" description="Helical" evidence="1">
    <location>
        <begin position="181"/>
        <end position="202"/>
    </location>
</feature>
<feature type="transmembrane region" description="Helical" evidence="1">
    <location>
        <begin position="150"/>
        <end position="169"/>
    </location>
</feature>
<evidence type="ECO:0000313" key="3">
    <source>
        <dbReference type="Proteomes" id="UP000707356"/>
    </source>
</evidence>
<dbReference type="EMBL" id="JAHHHV010000004">
    <property type="protein sequence ID" value="MBW4463998.1"/>
    <property type="molecule type" value="Genomic_DNA"/>
</dbReference>
<dbReference type="AlphaFoldDB" id="A0A951P7F4"/>
<gene>
    <name evidence="2" type="ORF">KME07_00975</name>
</gene>
<reference evidence="2" key="2">
    <citation type="journal article" date="2022" name="Microbiol. Resour. Announc.">
        <title>Metagenome Sequencing to Explore Phylogenomics of Terrestrial Cyanobacteria.</title>
        <authorList>
            <person name="Ward R.D."/>
            <person name="Stajich J.E."/>
            <person name="Johansen J.R."/>
            <person name="Huntemann M."/>
            <person name="Clum A."/>
            <person name="Foster B."/>
            <person name="Foster B."/>
            <person name="Roux S."/>
            <person name="Palaniappan K."/>
            <person name="Varghese N."/>
            <person name="Mukherjee S."/>
            <person name="Reddy T.B.K."/>
            <person name="Daum C."/>
            <person name="Copeland A."/>
            <person name="Chen I.A."/>
            <person name="Ivanova N.N."/>
            <person name="Kyrpides N.C."/>
            <person name="Shapiro N."/>
            <person name="Eloe-Fadrosh E.A."/>
            <person name="Pietrasiak N."/>
        </authorList>
    </citation>
    <scope>NUCLEOTIDE SEQUENCE</scope>
    <source>
        <strain evidence="2">GSE-TBD4-15B</strain>
    </source>
</reference>
<name>A0A951P7F4_9CYAN</name>
<organism evidence="2 3">
    <name type="scientific">Pegethrix bostrychoides GSE-TBD4-15B</name>
    <dbReference type="NCBI Taxonomy" id="2839662"/>
    <lineage>
        <taxon>Bacteria</taxon>
        <taxon>Bacillati</taxon>
        <taxon>Cyanobacteriota</taxon>
        <taxon>Cyanophyceae</taxon>
        <taxon>Oculatellales</taxon>
        <taxon>Oculatellaceae</taxon>
        <taxon>Pegethrix</taxon>
    </lineage>
</organism>
<proteinExistence type="predicted"/>
<sequence>MIKQSFALEESGDHRLEIVWEKLYKNGVVSIDGQEIGVLPDQKTLYQGLEYDLPDGSMLSFRLVKQLTSTEFHVLRDGKPLPGSTSDPQIRLANAYTTVYIIAGFNLLLGLVSVLLNIQFLQQLGIGFSSILFGLLFLALGYLVQRKSSLALIVAVVVFVINDFANFIYTAAQGHGLSNGGLVIMIGLLVPMFQGFGAIEALKRKI</sequence>
<keyword evidence="1" id="KW-0812">Transmembrane</keyword>
<keyword evidence="1" id="KW-1133">Transmembrane helix</keyword>
<evidence type="ECO:0000256" key="1">
    <source>
        <dbReference type="SAM" id="Phobius"/>
    </source>
</evidence>
<dbReference type="Proteomes" id="UP000707356">
    <property type="component" value="Unassembled WGS sequence"/>
</dbReference>
<keyword evidence="1" id="KW-0472">Membrane</keyword>
<protein>
    <submittedName>
        <fullName evidence="2">Uncharacterized protein</fullName>
    </submittedName>
</protein>
<comment type="caution">
    <text evidence="2">The sequence shown here is derived from an EMBL/GenBank/DDBJ whole genome shotgun (WGS) entry which is preliminary data.</text>
</comment>